<dbReference type="PANTHER" id="PTHR35321:SF1">
    <property type="entry name" value="OS02G0753200 PROTEIN"/>
    <property type="match status" value="1"/>
</dbReference>
<dbReference type="InterPro" id="IPR040306">
    <property type="entry name" value="Os02g0753200-like"/>
</dbReference>
<proteinExistence type="predicted"/>
<sequence>MCCLYSCKYLLVSSLRIVSSVLTLFLSFFLAVGVNLGVNNFGFFVTLYFWVEGRIDTTSIDFLNLSRPSNLPFLKSDVYFKGTLKLDALCAFKIKKFTFFFQPEMQKLVEYSDSESESDKEKHVAPVSNMSTTKTNKRPFSELCNSANDEALCPPAKKSKIEVPNPSSLPKTVETNKATDEKDTTSNGEDNQSDSENEQSDSENQSDSEKEENEKKNTNDTKTNQNNKIKKLRLTSNSSLRYGHKNSDENTVVDFLQSKIENDKIITEQQFIQSQISKQQKQNTGDTEKEMNRENENDEKKPRTYTKTSNEGVETQKHEEIVKAALSSALKDRKSKLTIKEKEKLKRMKGQSSQHGWKPEIFMQLRQQFD</sequence>
<organism evidence="3 4">
    <name type="scientific">Reticulomyxa filosa</name>
    <dbReference type="NCBI Taxonomy" id="46433"/>
    <lineage>
        <taxon>Eukaryota</taxon>
        <taxon>Sar</taxon>
        <taxon>Rhizaria</taxon>
        <taxon>Retaria</taxon>
        <taxon>Foraminifera</taxon>
        <taxon>Monothalamids</taxon>
        <taxon>Reticulomyxidae</taxon>
        <taxon>Reticulomyxa</taxon>
    </lineage>
</organism>
<feature type="region of interest" description="Disordered" evidence="1">
    <location>
        <begin position="112"/>
        <end position="141"/>
    </location>
</feature>
<keyword evidence="4" id="KW-1185">Reference proteome</keyword>
<dbReference type="PANTHER" id="PTHR35321">
    <property type="entry name" value="OS02G0753200 PROTEIN"/>
    <property type="match status" value="1"/>
</dbReference>
<feature type="compositionally biased region" description="Polar residues" evidence="1">
    <location>
        <begin position="165"/>
        <end position="176"/>
    </location>
</feature>
<accession>X6LD62</accession>
<evidence type="ECO:0000256" key="1">
    <source>
        <dbReference type="SAM" id="MobiDB-lite"/>
    </source>
</evidence>
<protein>
    <submittedName>
        <fullName evidence="3">Uncharacterized protein</fullName>
    </submittedName>
</protein>
<comment type="caution">
    <text evidence="3">The sequence shown here is derived from an EMBL/GenBank/DDBJ whole genome shotgun (WGS) entry which is preliminary data.</text>
</comment>
<name>X6LD62_RETFI</name>
<evidence type="ECO:0000313" key="3">
    <source>
        <dbReference type="EMBL" id="ETN99066.1"/>
    </source>
</evidence>
<feature type="region of interest" description="Disordered" evidence="1">
    <location>
        <begin position="273"/>
        <end position="317"/>
    </location>
</feature>
<feature type="compositionally biased region" description="Acidic residues" evidence="1">
    <location>
        <begin position="191"/>
        <end position="211"/>
    </location>
</feature>
<gene>
    <name evidence="3" type="ORF">RFI_38420</name>
</gene>
<dbReference type="OrthoDB" id="331816at2759"/>
<keyword evidence="2" id="KW-1133">Transmembrane helix</keyword>
<dbReference type="EMBL" id="ASPP01045035">
    <property type="protein sequence ID" value="ETN99066.1"/>
    <property type="molecule type" value="Genomic_DNA"/>
</dbReference>
<feature type="compositionally biased region" description="Low complexity" evidence="1">
    <location>
        <begin position="273"/>
        <end position="282"/>
    </location>
</feature>
<dbReference type="Proteomes" id="UP000023152">
    <property type="component" value="Unassembled WGS sequence"/>
</dbReference>
<keyword evidence="2" id="KW-0472">Membrane</keyword>
<evidence type="ECO:0000256" key="2">
    <source>
        <dbReference type="SAM" id="Phobius"/>
    </source>
</evidence>
<dbReference type="AlphaFoldDB" id="X6LD62"/>
<feature type="compositionally biased region" description="Basic and acidic residues" evidence="1">
    <location>
        <begin position="286"/>
        <end position="302"/>
    </location>
</feature>
<feature type="transmembrane region" description="Helical" evidence="2">
    <location>
        <begin position="21"/>
        <end position="51"/>
    </location>
</feature>
<keyword evidence="2" id="KW-0812">Transmembrane</keyword>
<reference evidence="3 4" key="1">
    <citation type="journal article" date="2013" name="Curr. Biol.">
        <title>The Genome of the Foraminiferan Reticulomyxa filosa.</title>
        <authorList>
            <person name="Glockner G."/>
            <person name="Hulsmann N."/>
            <person name="Schleicher M."/>
            <person name="Noegel A.A."/>
            <person name="Eichinger L."/>
            <person name="Gallinger C."/>
            <person name="Pawlowski J."/>
            <person name="Sierra R."/>
            <person name="Euteneuer U."/>
            <person name="Pillet L."/>
            <person name="Moustafa A."/>
            <person name="Platzer M."/>
            <person name="Groth M."/>
            <person name="Szafranski K."/>
            <person name="Schliwa M."/>
        </authorList>
    </citation>
    <scope>NUCLEOTIDE SEQUENCE [LARGE SCALE GENOMIC DNA]</scope>
</reference>
<evidence type="ECO:0000313" key="4">
    <source>
        <dbReference type="Proteomes" id="UP000023152"/>
    </source>
</evidence>
<feature type="region of interest" description="Disordered" evidence="1">
    <location>
        <begin position="156"/>
        <end position="246"/>
    </location>
</feature>